<evidence type="ECO:0000256" key="12">
    <source>
        <dbReference type="ARBA" id="ARBA00023288"/>
    </source>
</evidence>
<evidence type="ECO:0000256" key="14">
    <source>
        <dbReference type="PIRSR" id="PIRSR601952-2"/>
    </source>
</evidence>
<evidence type="ECO:0000256" key="6">
    <source>
        <dbReference type="ARBA" id="ARBA00022723"/>
    </source>
</evidence>
<feature type="binding site" evidence="14">
    <location>
        <position position="91"/>
    </location>
    <ligand>
        <name>Mg(2+)</name>
        <dbReference type="ChEBI" id="CHEBI:18420"/>
    </ligand>
</feature>
<keyword evidence="6 14" id="KW-0479">Metal-binding</keyword>
<evidence type="ECO:0000256" key="9">
    <source>
        <dbReference type="ARBA" id="ARBA00022842"/>
    </source>
</evidence>
<evidence type="ECO:0000256" key="17">
    <source>
        <dbReference type="SAM" id="SignalP"/>
    </source>
</evidence>
<dbReference type="GO" id="GO:0005886">
    <property type="term" value="C:plasma membrane"/>
    <property type="evidence" value="ECO:0007669"/>
    <property type="project" value="UniProtKB-SubCell"/>
</dbReference>
<keyword evidence="11" id="KW-0325">Glycoprotein</keyword>
<keyword evidence="8 14" id="KW-0862">Zinc</keyword>
<keyword evidence="7 16" id="KW-0378">Hydrolase</keyword>
<evidence type="ECO:0000256" key="11">
    <source>
        <dbReference type="ARBA" id="ARBA00023180"/>
    </source>
</evidence>
<feature type="binding site" evidence="14">
    <location>
        <position position="476"/>
    </location>
    <ligand>
        <name>Zn(2+)</name>
        <dbReference type="ChEBI" id="CHEBI:29105"/>
        <label>2</label>
    </ligand>
</feature>
<dbReference type="AlphaFoldDB" id="A0A3G1LC34"/>
<dbReference type="PANTHER" id="PTHR11596:SF91">
    <property type="entry name" value="ALKALINE PHOSPHATASE-RELATED"/>
    <property type="match status" value="1"/>
</dbReference>
<keyword evidence="5" id="KW-0336">GPI-anchor</keyword>
<dbReference type="EC" id="3.1.3.1" evidence="3 16"/>
<evidence type="ECO:0000256" key="10">
    <source>
        <dbReference type="ARBA" id="ARBA00023136"/>
    </source>
</evidence>
<evidence type="ECO:0000256" key="1">
    <source>
        <dbReference type="ARBA" id="ARBA00004609"/>
    </source>
</evidence>
<comment type="catalytic activity">
    <reaction evidence="16">
        <text>a phosphate monoester + H2O = an alcohol + phosphate</text>
        <dbReference type="Rhea" id="RHEA:15017"/>
        <dbReference type="ChEBI" id="CHEBI:15377"/>
        <dbReference type="ChEBI" id="CHEBI:30879"/>
        <dbReference type="ChEBI" id="CHEBI:43474"/>
        <dbReference type="ChEBI" id="CHEBI:67140"/>
        <dbReference type="EC" id="3.1.3.1"/>
    </reaction>
</comment>
<keyword evidence="4" id="KW-1003">Cell membrane</keyword>
<sequence length="534" mass="59173">MNAKCVLVLISVIGLVVTIQARPENFANSYDDGHMHPNPVKRSINTKTSKINAEEYNSKFWIDQAQKVLNAKLLEKPNTNIAKNVIMFLGDGLSIPTIKASRLYLGQLHNESGEETILSFEKFPYVGLSKTYCVDTQVPDSACTATAYLSGVKNNYHTIGVTAAVQYQDCDASLNEENHVYSIAQWSQLKNKKTGIVTTTRITHASPAGAYANTADRDFESDADTPDSKCKDIAHQLVYSEVGKNLNVVLGGGRREFLPNTVTDEGGQRGRRLDGENLIEAWLKSKQGHKAQYVWNRTELENVAGDTEYLLGLFEDNHCKYHLDAEDNDPSLTEMTEKAIELLASAENGYFLFVEGGRIDHAHHETRAQKALDETVEFHKAIERAVELTNKEDTLIVVTADHAHTMSVSGYAERGNDILGICDKADDELPYMTLSYANGPGYRASVGGRRTDVTNDNTHDKNYRFPVIAPLEDETHGGDDVSIYSQGPWSHLLTGVIEQNVIPHIMAYASCVGDGLKICDQELERIKKSNDGRN</sequence>
<dbReference type="EMBL" id="KY922835">
    <property type="protein sequence ID" value="AUF74484.1"/>
    <property type="molecule type" value="mRNA"/>
</dbReference>
<dbReference type="PROSITE" id="PS00123">
    <property type="entry name" value="ALKALINE_PHOSPHATASE"/>
    <property type="match status" value="1"/>
</dbReference>
<evidence type="ECO:0000256" key="13">
    <source>
        <dbReference type="PIRSR" id="PIRSR601952-1"/>
    </source>
</evidence>
<dbReference type="InterPro" id="IPR018299">
    <property type="entry name" value="Alkaline_phosphatase_AS"/>
</dbReference>
<feature type="binding site" evidence="14">
    <location>
        <position position="91"/>
    </location>
    <ligand>
        <name>Zn(2+)</name>
        <dbReference type="ChEBI" id="CHEBI:29105"/>
        <label>2</label>
    </ligand>
</feature>
<dbReference type="InterPro" id="IPR017850">
    <property type="entry name" value="Alkaline_phosphatase_core_sf"/>
</dbReference>
<comment type="cofactor">
    <cofactor evidence="14">
        <name>Mg(2+)</name>
        <dbReference type="ChEBI" id="CHEBI:18420"/>
    </cofactor>
    <text evidence="14">Binds 1 Mg(2+) ion.</text>
</comment>
<dbReference type="Gene3D" id="3.40.720.10">
    <property type="entry name" value="Alkaline Phosphatase, subunit A"/>
    <property type="match status" value="1"/>
</dbReference>
<keyword evidence="17" id="KW-0732">Signal</keyword>
<evidence type="ECO:0000256" key="15">
    <source>
        <dbReference type="RuleBase" id="RU003946"/>
    </source>
</evidence>
<feature type="binding site" evidence="14">
    <location>
        <position position="401"/>
    </location>
    <ligand>
        <name>Zn(2+)</name>
        <dbReference type="ChEBI" id="CHEBI:29105"/>
        <label>2</label>
    </ligand>
</feature>
<dbReference type="PRINTS" id="PR00113">
    <property type="entry name" value="ALKPHPHTASE"/>
</dbReference>
<comment type="cofactor">
    <cofactor evidence="14">
        <name>Zn(2+)</name>
        <dbReference type="ChEBI" id="CHEBI:29105"/>
    </cofactor>
    <text evidence="14">Binds 2 Zn(2+) ions.</text>
</comment>
<dbReference type="CDD" id="cd16012">
    <property type="entry name" value="ALP"/>
    <property type="match status" value="1"/>
</dbReference>
<dbReference type="GO" id="GO:0098552">
    <property type="term" value="C:side of membrane"/>
    <property type="evidence" value="ECO:0007669"/>
    <property type="project" value="UniProtKB-KW"/>
</dbReference>
<evidence type="ECO:0000256" key="4">
    <source>
        <dbReference type="ARBA" id="ARBA00022475"/>
    </source>
</evidence>
<feature type="binding site" evidence="14">
    <location>
        <position position="364"/>
    </location>
    <ligand>
        <name>Zn(2+)</name>
        <dbReference type="ChEBI" id="CHEBI:29105"/>
        <label>2</label>
    </ligand>
</feature>
<evidence type="ECO:0000256" key="3">
    <source>
        <dbReference type="ARBA" id="ARBA00012647"/>
    </source>
</evidence>
<keyword evidence="12" id="KW-0449">Lipoprotein</keyword>
<comment type="similarity">
    <text evidence="2 15">Belongs to the alkaline phosphatase family.</text>
</comment>
<organism evidence="18">
    <name type="scientific">Holotrichia parallela</name>
    <name type="common">Dark black chafer beetle</name>
    <name type="synonym">Pedinotrichia parallela</name>
    <dbReference type="NCBI Taxonomy" id="93412"/>
    <lineage>
        <taxon>Eukaryota</taxon>
        <taxon>Metazoa</taxon>
        <taxon>Ecdysozoa</taxon>
        <taxon>Arthropoda</taxon>
        <taxon>Hexapoda</taxon>
        <taxon>Insecta</taxon>
        <taxon>Pterygota</taxon>
        <taxon>Neoptera</taxon>
        <taxon>Endopterygota</taxon>
        <taxon>Coleoptera</taxon>
        <taxon>Polyphaga</taxon>
        <taxon>Scarabaeiformia</taxon>
        <taxon>Scarabaeidae</taxon>
        <taxon>Melolonthinae</taxon>
        <taxon>Holotrichia</taxon>
    </lineage>
</organism>
<evidence type="ECO:0000313" key="18">
    <source>
        <dbReference type="EMBL" id="AUF74484.1"/>
    </source>
</evidence>
<dbReference type="InterPro" id="IPR001952">
    <property type="entry name" value="Alkaline_phosphatase"/>
</dbReference>
<keyword evidence="10" id="KW-0472">Membrane</keyword>
<proteinExistence type="evidence at transcript level"/>
<feature type="chain" id="PRO_5018060500" description="Alkaline phosphatase" evidence="17">
    <location>
        <begin position="22"/>
        <end position="534"/>
    </location>
</feature>
<dbReference type="SMART" id="SM00098">
    <property type="entry name" value="alkPPc"/>
    <property type="match status" value="1"/>
</dbReference>
<dbReference type="FunFam" id="3.40.720.10:FF:000008">
    <property type="entry name" value="Alkaline phosphatase"/>
    <property type="match status" value="1"/>
</dbReference>
<evidence type="ECO:0000256" key="7">
    <source>
        <dbReference type="ARBA" id="ARBA00022801"/>
    </source>
</evidence>
<comment type="subcellular location">
    <subcellularLocation>
        <location evidence="1">Cell membrane</location>
        <topology evidence="1">Lipid-anchor</topology>
        <topology evidence="1">GPI-anchor</topology>
    </subcellularLocation>
</comment>
<evidence type="ECO:0000256" key="2">
    <source>
        <dbReference type="ARBA" id="ARBA00005984"/>
    </source>
</evidence>
<dbReference type="Pfam" id="PF00245">
    <property type="entry name" value="Alk_phosphatase"/>
    <property type="match status" value="1"/>
</dbReference>
<dbReference type="GO" id="GO:0046872">
    <property type="term" value="F:metal ion binding"/>
    <property type="evidence" value="ECO:0007669"/>
    <property type="project" value="UniProtKB-KW"/>
</dbReference>
<keyword evidence="9 14" id="KW-0460">Magnesium</keyword>
<feature type="binding site" evidence="14">
    <location>
        <position position="402"/>
    </location>
    <ligand>
        <name>Zn(2+)</name>
        <dbReference type="ChEBI" id="CHEBI:29105"/>
        <label>2</label>
    </ligand>
</feature>
<feature type="binding site" evidence="14">
    <location>
        <position position="204"/>
    </location>
    <ligand>
        <name>Mg(2+)</name>
        <dbReference type="ChEBI" id="CHEBI:18420"/>
    </ligand>
</feature>
<reference evidence="18" key="1">
    <citation type="journal article" date="2017" name="Adv Biol Sci Res 4">
        <title>Identification of a Bacillus Thuringiensis Cry8Ea3 Toxin-Binding Alkaline Phosphatase from Holotrichia parallela.</title>
        <authorList>
            <person name="Wang W."/>
            <person name="Guo W."/>
            <person name="Zhao D."/>
            <person name="Zhang Y."/>
            <person name="Yan X."/>
            <person name="Zhao K."/>
            <person name="Gao Y."/>
        </authorList>
    </citation>
    <scope>NUCLEOTIDE SEQUENCE</scope>
    <source>
        <tissue evidence="18">Midgut</tissue>
    </source>
</reference>
<feature type="binding site" evidence="14">
    <location>
        <position position="355"/>
    </location>
    <ligand>
        <name>Mg(2+)</name>
        <dbReference type="ChEBI" id="CHEBI:18420"/>
    </ligand>
</feature>
<evidence type="ECO:0000256" key="5">
    <source>
        <dbReference type="ARBA" id="ARBA00022622"/>
    </source>
</evidence>
<feature type="active site" description="Phosphoserine intermediate" evidence="13">
    <location>
        <position position="141"/>
    </location>
</feature>
<dbReference type="GO" id="GO:0004035">
    <property type="term" value="F:alkaline phosphatase activity"/>
    <property type="evidence" value="ECO:0007669"/>
    <property type="project" value="UniProtKB-EC"/>
</dbReference>
<accession>A0A3G1LC34</accession>
<feature type="binding site" evidence="14">
    <location>
        <position position="206"/>
    </location>
    <ligand>
        <name>Mg(2+)</name>
        <dbReference type="ChEBI" id="CHEBI:18420"/>
    </ligand>
</feature>
<feature type="signal peptide" evidence="17">
    <location>
        <begin position="1"/>
        <end position="21"/>
    </location>
</feature>
<name>A0A3G1LC34_HOLPA</name>
<evidence type="ECO:0000256" key="16">
    <source>
        <dbReference type="RuleBase" id="RU003947"/>
    </source>
</evidence>
<dbReference type="PANTHER" id="PTHR11596">
    <property type="entry name" value="ALKALINE PHOSPHATASE"/>
    <property type="match status" value="1"/>
</dbReference>
<dbReference type="SUPFAM" id="SSF53649">
    <property type="entry name" value="Alkaline phosphatase-like"/>
    <property type="match status" value="1"/>
</dbReference>
<evidence type="ECO:0000256" key="8">
    <source>
        <dbReference type="ARBA" id="ARBA00022833"/>
    </source>
</evidence>
<protein>
    <recommendedName>
        <fullName evidence="3 16">Alkaline phosphatase</fullName>
        <ecNumber evidence="3 16">3.1.3.1</ecNumber>
    </recommendedName>
</protein>
<feature type="binding site" evidence="14">
    <location>
        <position position="360"/>
    </location>
    <ligand>
        <name>Zn(2+)</name>
        <dbReference type="ChEBI" id="CHEBI:29105"/>
        <label>2</label>
    </ligand>
</feature>